<feature type="non-terminal residue" evidence="1">
    <location>
        <position position="1"/>
    </location>
</feature>
<sequence length="48" mass="5638">INKAIGIMKKNQLDYFYVTELIREITFDSKEIEALYSLIIKRVFNPAS</sequence>
<evidence type="ECO:0000313" key="1">
    <source>
        <dbReference type="EMBL" id="GAH26759.1"/>
    </source>
</evidence>
<proteinExistence type="predicted"/>
<comment type="caution">
    <text evidence="1">The sequence shown here is derived from an EMBL/GenBank/DDBJ whole genome shotgun (WGS) entry which is preliminary data.</text>
</comment>
<accession>X1FBH1</accession>
<organism evidence="1">
    <name type="scientific">marine sediment metagenome</name>
    <dbReference type="NCBI Taxonomy" id="412755"/>
    <lineage>
        <taxon>unclassified sequences</taxon>
        <taxon>metagenomes</taxon>
        <taxon>ecological metagenomes</taxon>
    </lineage>
</organism>
<gene>
    <name evidence="1" type="ORF">S01H4_66766</name>
</gene>
<reference evidence="1" key="1">
    <citation type="journal article" date="2014" name="Front. Microbiol.">
        <title>High frequency of phylogenetically diverse reductive dehalogenase-homologous genes in deep subseafloor sedimentary metagenomes.</title>
        <authorList>
            <person name="Kawai M."/>
            <person name="Futagami T."/>
            <person name="Toyoda A."/>
            <person name="Takaki Y."/>
            <person name="Nishi S."/>
            <person name="Hori S."/>
            <person name="Arai W."/>
            <person name="Tsubouchi T."/>
            <person name="Morono Y."/>
            <person name="Uchiyama I."/>
            <person name="Ito T."/>
            <person name="Fujiyama A."/>
            <person name="Inagaki F."/>
            <person name="Takami H."/>
        </authorList>
    </citation>
    <scope>NUCLEOTIDE SEQUENCE</scope>
    <source>
        <strain evidence="1">Expedition CK06-06</strain>
    </source>
</reference>
<dbReference type="EMBL" id="BART01041535">
    <property type="protein sequence ID" value="GAH26759.1"/>
    <property type="molecule type" value="Genomic_DNA"/>
</dbReference>
<dbReference type="AlphaFoldDB" id="X1FBH1"/>
<protein>
    <submittedName>
        <fullName evidence="1">Uncharacterized protein</fullName>
    </submittedName>
</protein>
<name>X1FBH1_9ZZZZ</name>